<dbReference type="AlphaFoldDB" id="A0A0N4XCX5"/>
<sequence>MCYAIINCPANSKIAVRYSSGISQRDIPLQDFRNTHNIACTANKWTVYDATNTARDITHIVCQIPKARGEPKTPVHQALKERVVEERKEPVCSICSSSAIQAIERGCFPDDFYCTRAQIESTFNASSGCTDLSIKCPGDQIQLTLDAGSTVIAHPEEVRCDGGWNLIDDNLVSHRIVSMKCLNNGLRPYLSDMLTGECSCAQPVQVRSCVNNHGPCEETVADRSPNGCFATVPCRQGHVAVIHERGDATEVRERFAVNDTLTMMCANDKWLIKEEEKQIHLQQNDVLSCTVSSEISSNSTASSE</sequence>
<organism evidence="3">
    <name type="scientific">Nippostrongylus brasiliensis</name>
    <name type="common">Rat hookworm</name>
    <dbReference type="NCBI Taxonomy" id="27835"/>
    <lineage>
        <taxon>Eukaryota</taxon>
        <taxon>Metazoa</taxon>
        <taxon>Ecdysozoa</taxon>
        <taxon>Nematoda</taxon>
        <taxon>Chromadorea</taxon>
        <taxon>Rhabditida</taxon>
        <taxon>Rhabditina</taxon>
        <taxon>Rhabditomorpha</taxon>
        <taxon>Strongyloidea</taxon>
        <taxon>Heligmosomidae</taxon>
        <taxon>Nippostrongylus</taxon>
    </lineage>
</organism>
<evidence type="ECO:0000313" key="3">
    <source>
        <dbReference type="WBParaSite" id="NBR_0000033101-mRNA-1"/>
    </source>
</evidence>
<protein>
    <submittedName>
        <fullName evidence="3">Scavenger receptor cysteine-rich domain protein</fullName>
    </submittedName>
</protein>
<proteinExistence type="predicted"/>
<keyword evidence="2" id="KW-1185">Reference proteome</keyword>
<accession>A0A0N4XCX5</accession>
<evidence type="ECO:0000313" key="2">
    <source>
        <dbReference type="Proteomes" id="UP000271162"/>
    </source>
</evidence>
<dbReference type="WBParaSite" id="NBR_0000033101-mRNA-1">
    <property type="protein sequence ID" value="NBR_0000033101-mRNA-1"/>
    <property type="gene ID" value="NBR_0000033101"/>
</dbReference>
<name>A0A0N4XCX5_NIPBR</name>
<gene>
    <name evidence="1" type="ORF">NBR_LOCUS332</name>
</gene>
<reference evidence="3" key="1">
    <citation type="submission" date="2017-02" db="UniProtKB">
        <authorList>
            <consortium name="WormBaseParasite"/>
        </authorList>
    </citation>
    <scope>IDENTIFICATION</scope>
</reference>
<evidence type="ECO:0000313" key="1">
    <source>
        <dbReference type="EMBL" id="VDL62822.1"/>
    </source>
</evidence>
<reference evidence="1 2" key="2">
    <citation type="submission" date="2018-11" db="EMBL/GenBank/DDBJ databases">
        <authorList>
            <consortium name="Pathogen Informatics"/>
        </authorList>
    </citation>
    <scope>NUCLEOTIDE SEQUENCE [LARGE SCALE GENOMIC DNA]</scope>
</reference>
<dbReference type="EMBL" id="UYSL01000119">
    <property type="protein sequence ID" value="VDL62822.1"/>
    <property type="molecule type" value="Genomic_DNA"/>
</dbReference>
<dbReference type="OMA" id="NIACTAN"/>
<dbReference type="Proteomes" id="UP000271162">
    <property type="component" value="Unassembled WGS sequence"/>
</dbReference>